<dbReference type="eggNOG" id="COG3629">
    <property type="taxonomic scope" value="Bacteria"/>
</dbReference>
<dbReference type="InterPro" id="IPR016032">
    <property type="entry name" value="Sig_transdc_resp-reg_C-effctor"/>
</dbReference>
<name>D3QAW5_STANL</name>
<dbReference type="Pfam" id="PF03704">
    <property type="entry name" value="BTAD"/>
    <property type="match status" value="1"/>
</dbReference>
<dbReference type="SUPFAM" id="SSF46894">
    <property type="entry name" value="C-terminal effector domain of the bipartite response regulators"/>
    <property type="match status" value="1"/>
</dbReference>
<dbReference type="PANTHER" id="PTHR35807">
    <property type="entry name" value="TRANSCRIPTIONAL REGULATOR REDD-RELATED"/>
    <property type="match status" value="1"/>
</dbReference>
<protein>
    <submittedName>
        <fullName evidence="4">Transcriptional regulator, SARP family</fullName>
    </submittedName>
</protein>
<accession>D3QAW5</accession>
<dbReference type="AlphaFoldDB" id="D3QAW5"/>
<evidence type="ECO:0000313" key="4">
    <source>
        <dbReference type="EMBL" id="ADD44761.1"/>
    </source>
</evidence>
<organism evidence="4 5">
    <name type="scientific">Stackebrandtia nassauensis (strain DSM 44728 / CIP 108903 / NRRL B-16338 / NBRC 102104 / LLR-40K-21)</name>
    <dbReference type="NCBI Taxonomy" id="446470"/>
    <lineage>
        <taxon>Bacteria</taxon>
        <taxon>Bacillati</taxon>
        <taxon>Actinomycetota</taxon>
        <taxon>Actinomycetes</taxon>
        <taxon>Glycomycetales</taxon>
        <taxon>Glycomycetaceae</taxon>
        <taxon>Stackebrandtia</taxon>
    </lineage>
</organism>
<dbReference type="STRING" id="446470.Snas_5126"/>
<dbReference type="HOGENOM" id="CLU_004665_0_1_11"/>
<dbReference type="InterPro" id="IPR051677">
    <property type="entry name" value="AfsR-DnrI-RedD_regulator"/>
</dbReference>
<evidence type="ECO:0000256" key="1">
    <source>
        <dbReference type="ARBA" id="ARBA00023015"/>
    </source>
</evidence>
<dbReference type="Gene3D" id="1.25.40.10">
    <property type="entry name" value="Tetratricopeptide repeat domain"/>
    <property type="match status" value="1"/>
</dbReference>
<keyword evidence="1" id="KW-0805">Transcription regulation</keyword>
<keyword evidence="2" id="KW-0804">Transcription</keyword>
<dbReference type="InterPro" id="IPR011990">
    <property type="entry name" value="TPR-like_helical_dom_sf"/>
</dbReference>
<proteinExistence type="predicted"/>
<dbReference type="GO" id="GO:0006355">
    <property type="term" value="P:regulation of DNA-templated transcription"/>
    <property type="evidence" value="ECO:0007669"/>
    <property type="project" value="InterPro"/>
</dbReference>
<reference evidence="4 5" key="1">
    <citation type="journal article" date="2009" name="Stand. Genomic Sci.">
        <title>Complete genome sequence of Stackebrandtia nassauensis type strain (LLR-40K-21).</title>
        <authorList>
            <person name="Munk C."/>
            <person name="Lapidus A."/>
            <person name="Copeland A."/>
            <person name="Jando M."/>
            <person name="Mayilraj S."/>
            <person name="Glavina Del Rio T."/>
            <person name="Nolan M."/>
            <person name="Chen F."/>
            <person name="Lucas S."/>
            <person name="Tice H."/>
            <person name="Cheng J.F."/>
            <person name="Han C."/>
            <person name="Detter J.C."/>
            <person name="Bruce D."/>
            <person name="Goodwin L."/>
            <person name="Chain P."/>
            <person name="Pitluck S."/>
            <person name="Goker M."/>
            <person name="Ovchinikova G."/>
            <person name="Pati A."/>
            <person name="Ivanova N."/>
            <person name="Mavromatis K."/>
            <person name="Chen A."/>
            <person name="Palaniappan K."/>
            <person name="Land M."/>
            <person name="Hauser L."/>
            <person name="Chang Y.J."/>
            <person name="Jeffries C.D."/>
            <person name="Bristow J."/>
            <person name="Eisen J.A."/>
            <person name="Markowitz V."/>
            <person name="Hugenholtz P."/>
            <person name="Kyrpides N.C."/>
            <person name="Klenk H.P."/>
        </authorList>
    </citation>
    <scope>NUCLEOTIDE SEQUENCE [LARGE SCALE GENOMIC DNA]</scope>
    <source>
        <strain evidence="5">DSM 44728 / CIP 108903 / NRRL B-16338 / NBRC 102104 / LLR-40K-21</strain>
    </source>
</reference>
<dbReference type="PANTHER" id="PTHR35807:SF1">
    <property type="entry name" value="TRANSCRIPTIONAL REGULATOR REDD"/>
    <property type="match status" value="1"/>
</dbReference>
<evidence type="ECO:0000313" key="5">
    <source>
        <dbReference type="Proteomes" id="UP000000844"/>
    </source>
</evidence>
<dbReference type="InterPro" id="IPR005158">
    <property type="entry name" value="BTAD"/>
</dbReference>
<dbReference type="GO" id="GO:0003677">
    <property type="term" value="F:DNA binding"/>
    <property type="evidence" value="ECO:0007669"/>
    <property type="project" value="InterPro"/>
</dbReference>
<dbReference type="Proteomes" id="UP000000844">
    <property type="component" value="Chromosome"/>
</dbReference>
<evidence type="ECO:0000256" key="2">
    <source>
        <dbReference type="ARBA" id="ARBA00023163"/>
    </source>
</evidence>
<evidence type="ECO:0000259" key="3">
    <source>
        <dbReference type="SMART" id="SM01043"/>
    </source>
</evidence>
<dbReference type="InterPro" id="IPR036388">
    <property type="entry name" value="WH-like_DNA-bd_sf"/>
</dbReference>
<sequence>MAPRFRLLGPVHLDGDVRAITPATHLRRGLLVSLATRPNHTIAFERLLDCLWTEPTRSARSNLRTQLSLLRKDLESAQPGLSQRLTVIRGSRSSGGDGGGVRLDASDDEIDVLWAQDLLNSAIEYLRGQPQRLSQVEERCRHALGYFSGDIGVDLPSTAWFDEHRERVRRLRLSLLETQCTVQLLSDRPAALLRDLADELESFPFREPLWRLLITGPAIGGDIQQSLSTFNRCRMTYGELGLDPPGKLIALQRPLLDNDTDVLRKLLREG</sequence>
<dbReference type="SUPFAM" id="SSF48452">
    <property type="entry name" value="TPR-like"/>
    <property type="match status" value="1"/>
</dbReference>
<dbReference type="SMART" id="SM01043">
    <property type="entry name" value="BTAD"/>
    <property type="match status" value="1"/>
</dbReference>
<keyword evidence="5" id="KW-1185">Reference proteome</keyword>
<dbReference type="OrthoDB" id="4336084at2"/>
<dbReference type="EMBL" id="CP001778">
    <property type="protein sequence ID" value="ADD44761.1"/>
    <property type="molecule type" value="Genomic_DNA"/>
</dbReference>
<dbReference type="RefSeq" id="WP_013020332.1">
    <property type="nucleotide sequence ID" value="NC_013947.1"/>
</dbReference>
<dbReference type="Gene3D" id="1.10.10.10">
    <property type="entry name" value="Winged helix-like DNA-binding domain superfamily/Winged helix DNA-binding domain"/>
    <property type="match status" value="1"/>
</dbReference>
<dbReference type="KEGG" id="sna:Snas_5126"/>
<gene>
    <name evidence="4" type="ordered locus">Snas_5126</name>
</gene>
<feature type="domain" description="Bacterial transcriptional activator" evidence="3">
    <location>
        <begin position="110"/>
        <end position="256"/>
    </location>
</feature>